<accession>A0ABD5Q128</accession>
<evidence type="ECO:0000256" key="2">
    <source>
        <dbReference type="SAM" id="Phobius"/>
    </source>
</evidence>
<reference evidence="3 4" key="1">
    <citation type="journal article" date="2019" name="Int. J. Syst. Evol. Microbiol.">
        <title>The Global Catalogue of Microorganisms (GCM) 10K type strain sequencing project: providing services to taxonomists for standard genome sequencing and annotation.</title>
        <authorList>
            <consortium name="The Broad Institute Genomics Platform"/>
            <consortium name="The Broad Institute Genome Sequencing Center for Infectious Disease"/>
            <person name="Wu L."/>
            <person name="Ma J."/>
        </authorList>
    </citation>
    <scope>NUCLEOTIDE SEQUENCE [LARGE SCALE GENOMIC DNA]</scope>
    <source>
        <strain evidence="3 4">XZYJ18</strain>
    </source>
</reference>
<dbReference type="Proteomes" id="UP001595945">
    <property type="component" value="Unassembled WGS sequence"/>
</dbReference>
<feature type="region of interest" description="Disordered" evidence="1">
    <location>
        <begin position="350"/>
        <end position="389"/>
    </location>
</feature>
<evidence type="ECO:0000313" key="4">
    <source>
        <dbReference type="Proteomes" id="UP001595945"/>
    </source>
</evidence>
<keyword evidence="2" id="KW-0812">Transmembrane</keyword>
<sequence>MQNLRKAVVCSLVAVLVASATVAPVTGAASAATGSGGVTVHASPDATSVAPGETTTTTVAVSNVTAGVGAYNLTVALSNASVARIADYSLVGGPEGANVETNADNSSLRVTAYGVDTDQNGTVELVRLELAGETVGESDVDIDVRVVGDEAGNEYEPVSVSAGTLSVSERPRTATTTSDDGGGGGGGGGANVPPPPVQLSTERTDGGVRLDVRNARPGESAGASVAGLAAGDATLERVDLEFAGEAAHVVFEFTGGDGTPDGIARPPGGAVLGHVAVASRYAPASVVGRATYRFSVSADALPEGAALDDVTVYHYAGGSWTEARVVRDSNAFTATADGLSQFAVVVDRSSDNPVTSTAATETTEGSATTGTTGEEAATTANTGGDAEGGVPGFGGSVTLAALVGGVLFALGRR</sequence>
<feature type="compositionally biased region" description="Gly residues" evidence="1">
    <location>
        <begin position="180"/>
        <end position="190"/>
    </location>
</feature>
<comment type="caution">
    <text evidence="3">The sequence shown here is derived from an EMBL/GenBank/DDBJ whole genome shotgun (WGS) entry which is preliminary data.</text>
</comment>
<organism evidence="3 4">
    <name type="scientific">Halorussus aquaticus</name>
    <dbReference type="NCBI Taxonomy" id="2953748"/>
    <lineage>
        <taxon>Archaea</taxon>
        <taxon>Methanobacteriati</taxon>
        <taxon>Methanobacteriota</taxon>
        <taxon>Stenosarchaea group</taxon>
        <taxon>Halobacteria</taxon>
        <taxon>Halobacteriales</taxon>
        <taxon>Haladaptataceae</taxon>
        <taxon>Halorussus</taxon>
    </lineage>
</organism>
<feature type="compositionally biased region" description="Low complexity" evidence="1">
    <location>
        <begin position="355"/>
        <end position="384"/>
    </location>
</feature>
<name>A0ABD5Q128_9EURY</name>
<evidence type="ECO:0000313" key="3">
    <source>
        <dbReference type="EMBL" id="MFC4824426.1"/>
    </source>
</evidence>
<feature type="transmembrane region" description="Helical" evidence="2">
    <location>
        <begin position="390"/>
        <end position="410"/>
    </location>
</feature>
<gene>
    <name evidence="3" type="ORF">ACFO9K_09130</name>
</gene>
<dbReference type="EMBL" id="JBHSHT010000001">
    <property type="protein sequence ID" value="MFC4824426.1"/>
    <property type="molecule type" value="Genomic_DNA"/>
</dbReference>
<feature type="compositionally biased region" description="Polar residues" evidence="1">
    <location>
        <begin position="161"/>
        <end position="179"/>
    </location>
</feature>
<keyword evidence="4" id="KW-1185">Reference proteome</keyword>
<proteinExistence type="predicted"/>
<protein>
    <recommendedName>
        <fullName evidence="5">PGF-pre-PGF domain-containing protein</fullName>
    </recommendedName>
</protein>
<dbReference type="Gene3D" id="2.60.40.680">
    <property type="match status" value="1"/>
</dbReference>
<dbReference type="RefSeq" id="WP_254269833.1">
    <property type="nucleotide sequence ID" value="NZ_CP100400.1"/>
</dbReference>
<evidence type="ECO:0000256" key="1">
    <source>
        <dbReference type="SAM" id="MobiDB-lite"/>
    </source>
</evidence>
<evidence type="ECO:0008006" key="5">
    <source>
        <dbReference type="Google" id="ProtNLM"/>
    </source>
</evidence>
<dbReference type="AlphaFoldDB" id="A0ABD5Q128"/>
<feature type="region of interest" description="Disordered" evidence="1">
    <location>
        <begin position="157"/>
        <end position="205"/>
    </location>
</feature>
<dbReference type="GeneID" id="73044889"/>
<keyword evidence="2" id="KW-0472">Membrane</keyword>
<keyword evidence="2" id="KW-1133">Transmembrane helix</keyword>